<dbReference type="PANTHER" id="PTHR32305">
    <property type="match status" value="1"/>
</dbReference>
<dbReference type="InterPro" id="IPR041508">
    <property type="entry name" value="TcC-like_repeat"/>
</dbReference>
<dbReference type="HOGENOM" id="CLU_010688_0_1_6"/>
<reference evidence="1 2" key="1">
    <citation type="journal article" date="2006" name="J. Bacteriol.">
        <title>Complete genome sequence of Yersinia pestis strains Antiqua and Nepal516: evidence of gene reduction in an emerging pathogen.</title>
        <authorList>
            <person name="Chain P.S."/>
            <person name="Hu P."/>
            <person name="Malfatti S.A."/>
            <person name="Radnedge L."/>
            <person name="Larimer F."/>
            <person name="Vergez L.M."/>
            <person name="Worsham P."/>
            <person name="Chu M.C."/>
            <person name="Andersen G.L."/>
        </authorList>
    </citation>
    <scope>NUCLEOTIDE SEQUENCE [LARGE SCALE GENOMIC DNA]</scope>
    <source>
        <strain evidence="1 2">Antiqua</strain>
    </source>
</reference>
<dbReference type="AlphaFoldDB" id="A0A0E1NNU2"/>
<dbReference type="InterPro" id="IPR022385">
    <property type="entry name" value="Rhs_assc_core"/>
</dbReference>
<dbReference type="RefSeq" id="WP_002210949.1">
    <property type="nucleotide sequence ID" value="NC_008150.1"/>
</dbReference>
<proteinExistence type="predicted"/>
<evidence type="ECO:0000313" key="2">
    <source>
        <dbReference type="Proteomes" id="UP000001971"/>
    </source>
</evidence>
<organism evidence="1 2">
    <name type="scientific">Yersinia pestis bv. Antiqua (strain Antiqua)</name>
    <dbReference type="NCBI Taxonomy" id="360102"/>
    <lineage>
        <taxon>Bacteria</taxon>
        <taxon>Pseudomonadati</taxon>
        <taxon>Pseudomonadota</taxon>
        <taxon>Gammaproteobacteria</taxon>
        <taxon>Enterobacterales</taxon>
        <taxon>Yersiniaceae</taxon>
        <taxon>Yersinia</taxon>
    </lineage>
</organism>
<dbReference type="EMBL" id="CP000308">
    <property type="protein sequence ID" value="ABG13692.1"/>
    <property type="molecule type" value="Genomic_DNA"/>
</dbReference>
<dbReference type="GeneID" id="57976295"/>
<evidence type="ECO:0000313" key="1">
    <source>
        <dbReference type="EMBL" id="ABG13692.1"/>
    </source>
</evidence>
<dbReference type="Gene3D" id="2.180.10.10">
    <property type="entry name" value="RHS repeat-associated core"/>
    <property type="match status" value="1"/>
</dbReference>
<name>A0A0E1NNU2_YERPA</name>
<protein>
    <submittedName>
        <fullName evidence="1">Insecticial toxin</fullName>
    </submittedName>
</protein>
<dbReference type="InterPro" id="IPR050708">
    <property type="entry name" value="T6SS_VgrG/RHS"/>
</dbReference>
<accession>A0A0E1NNU2</accession>
<dbReference type="KEGG" id="ypa:YPA_1726"/>
<sequence>MNTSLFSKTPAVTVLDNRGLSVRSIAYHRHPDSPDDTGERITHHQYDARGFLTQSADPRLHDTGRANVKYLSDLVGNALCTVSADVGTTVALNDAAGRLFMTVSNIDTADDDLEDRSQVVNRTWQYEGASLPGRLLSITEQVTGEAARVTERFTYAANTDEKKALNLVGQCVSHYDTAGLRQMDSIALTGVPLSVTRRLLKDADNPDTVANWQGEDSSAWNDQLAADRLTTLTTADAIGAVLTTTDTKGNVQRVVYNVAGLLSGSWLRVKGGAEQVIVQSLTYSAAGQKLREEHGNGVVTTYTYEPETQRLTGIRTERSAGHASGTKVLQDLRYEYDPVGNVQSIRNDAEETRFWRNQKVVPENTYVYDSLYQLVSATGRVMVNAGQQGRSLPSATLPIESSAYTNYTHTYTYDTAGNLTQIRHTPATGSGHTTDITVSDRSNQGVLSTLTTNPAEVDALFTAGGQQKQLQPGQHLIWTARNELLKVTPVVRDGDSDDRESYRYDGNSQRILKVSVQKTGGSTQTQRVMYLPRLELRSTASGVTETESLQIITVGEAGRAQVQVQVLHWEKGKPDAIDNDQLRYSYDNLIGSSTLEVDGDGNVISMEEYYPYGGTAVWTAHSQTEADYKTIRYSGKERDATGLYYYGWRYYQPWVGRWLSADPVGTVDGLNLYLMVGNNPTSFHDSNGLIREGQSARKLVGEAFVHPLHMSVFERISIEENMAMSVREAGIYTILALGEGAAAKGHNILEKTIKPGSLKAVYENKAGAALELAKNSGFIGRVGRWNASGVQGVYAYNRPSGEDLVYPASLQDTSDNELVNAWIKHKIITPYTGDYDMHDIIKFNRGKGYVPTAESAEETGVKDLINKGVAEVDPARPFEYTAMNVIRHGPQVNFVPYMWEYEHDKVVSDNGYLGVVARPGPFPIAMVHQGQWTVFDDSKELFNFYKSSNTPLPEHWQQNFIARGPGIVATPRHADVLDKRRIMH</sequence>
<dbReference type="Proteomes" id="UP000001971">
    <property type="component" value="Chromosome"/>
</dbReference>
<gene>
    <name evidence="1" type="ordered locus">YPA_1726</name>
</gene>
<dbReference type="PANTHER" id="PTHR32305:SF15">
    <property type="entry name" value="PROTEIN RHSA-RELATED"/>
    <property type="match status" value="1"/>
</dbReference>
<dbReference type="NCBIfam" id="TIGR03696">
    <property type="entry name" value="Rhs_assc_core"/>
    <property type="match status" value="1"/>
</dbReference>
<dbReference type="PATRIC" id="fig|360102.15.peg.324"/>
<dbReference type="Pfam" id="PF18807">
    <property type="entry name" value="TTc_toxin_rep"/>
    <property type="match status" value="1"/>
</dbReference>